<dbReference type="EMBL" id="JAFNAA010000004">
    <property type="protein sequence ID" value="MBO1107650.1"/>
    <property type="molecule type" value="Genomic_DNA"/>
</dbReference>
<gene>
    <name evidence="1" type="ORF">J2R62_05305</name>
</gene>
<reference evidence="1" key="1">
    <citation type="submission" date="2021-03" db="EMBL/GenBank/DDBJ databases">
        <title>Plesiomonas shigelloides zfcc0051, isolated from zebrafish feces.</title>
        <authorList>
            <person name="Vanderhoek Z."/>
            <person name="Gaulke C."/>
        </authorList>
    </citation>
    <scope>NUCLEOTIDE SEQUENCE</scope>
    <source>
        <strain evidence="1">Zfcc0051</strain>
    </source>
</reference>
<protein>
    <recommendedName>
        <fullName evidence="3">Uracil DNA glycosylase superfamily protein</fullName>
    </recommendedName>
</protein>
<name>A0A8I2B469_PLESH</name>
<dbReference type="AlphaFoldDB" id="A0A8I2B469"/>
<organism evidence="1 2">
    <name type="scientific">Plesiomonas shigelloides</name>
    <name type="common">Aeromonas shigelloides</name>
    <dbReference type="NCBI Taxonomy" id="703"/>
    <lineage>
        <taxon>Bacteria</taxon>
        <taxon>Pseudomonadati</taxon>
        <taxon>Pseudomonadota</taxon>
        <taxon>Gammaproteobacteria</taxon>
        <taxon>Enterobacterales</taxon>
        <taxon>Enterobacteriaceae</taxon>
        <taxon>Plesiomonas</taxon>
    </lineage>
</organism>
<evidence type="ECO:0000313" key="2">
    <source>
        <dbReference type="Proteomes" id="UP000664658"/>
    </source>
</evidence>
<accession>A0A8I2B469</accession>
<evidence type="ECO:0000313" key="1">
    <source>
        <dbReference type="EMBL" id="MBO1107650.1"/>
    </source>
</evidence>
<dbReference type="InterPro" id="IPR036895">
    <property type="entry name" value="Uracil-DNA_glycosylase-like_sf"/>
</dbReference>
<dbReference type="Proteomes" id="UP000664658">
    <property type="component" value="Unassembled WGS sequence"/>
</dbReference>
<dbReference type="SUPFAM" id="SSF52141">
    <property type="entry name" value="Uracil-DNA glycosylase-like"/>
    <property type="match status" value="1"/>
</dbReference>
<proteinExistence type="predicted"/>
<dbReference type="RefSeq" id="WP_084977519.1">
    <property type="nucleotide sequence ID" value="NZ_JAFNAA010000004.1"/>
</dbReference>
<sequence length="258" mass="28734">MHKTLADYQTRIAALPDKPNYTRADLLIPDFLLEKSGTLEIYYAPHNEYANSQARVFIVGITPGFQQMSQAFVTAHRGLVAAKPLATIQYECKVAARFSGSMRTNIINMLDSLHLNQALGLTSCAALFDEQDHWLHTVSLIPYPVFVKGTNYTGHTPKLGKTPLLMNYARHTFAHEFNQLQHKDHVLLIPLGKAVEEVLQQLASEGCVDASQILSGFPHPSGANVNRLKELEKHRPALETQIRQFAAAIAPLRTCSHQ</sequence>
<comment type="caution">
    <text evidence="1">The sequence shown here is derived from an EMBL/GenBank/DDBJ whole genome shotgun (WGS) entry which is preliminary data.</text>
</comment>
<evidence type="ECO:0008006" key="3">
    <source>
        <dbReference type="Google" id="ProtNLM"/>
    </source>
</evidence>